<dbReference type="InterPro" id="IPR036163">
    <property type="entry name" value="HMA_dom_sf"/>
</dbReference>
<dbReference type="InterPro" id="IPR006121">
    <property type="entry name" value="HMA_dom"/>
</dbReference>
<organism evidence="3 4">
    <name type="scientific">Desulfomicrobium orale DSM 12838</name>
    <dbReference type="NCBI Taxonomy" id="888061"/>
    <lineage>
        <taxon>Bacteria</taxon>
        <taxon>Pseudomonadati</taxon>
        <taxon>Thermodesulfobacteriota</taxon>
        <taxon>Desulfovibrionia</taxon>
        <taxon>Desulfovibrionales</taxon>
        <taxon>Desulfomicrobiaceae</taxon>
        <taxon>Desulfomicrobium</taxon>
    </lineage>
</organism>
<dbReference type="InterPro" id="IPR017969">
    <property type="entry name" value="Heavy-metal-associated_CS"/>
</dbReference>
<dbReference type="EMBL" id="CP014230">
    <property type="protein sequence ID" value="AMD93371.1"/>
    <property type="molecule type" value="Genomic_DNA"/>
</dbReference>
<dbReference type="CDD" id="cd00371">
    <property type="entry name" value="HMA"/>
    <property type="match status" value="1"/>
</dbReference>
<name>A0A0X8JR89_9BACT</name>
<keyword evidence="1" id="KW-0479">Metal-binding</keyword>
<accession>A0A0X8JR89</accession>
<protein>
    <recommendedName>
        <fullName evidence="2">HMA domain-containing protein</fullName>
    </recommendedName>
</protein>
<sequence>MTTIRISGMSCGHCTGSVTKALNAIPGISNVQVSLSPGQASFDAAPEVDLKAVVQTIRDLGFEAEL</sequence>
<dbReference type="OrthoDB" id="9801832at2"/>
<dbReference type="FunFam" id="3.30.70.100:FF:000001">
    <property type="entry name" value="ATPase copper transporting beta"/>
    <property type="match status" value="1"/>
</dbReference>
<evidence type="ECO:0000256" key="1">
    <source>
        <dbReference type="ARBA" id="ARBA00022723"/>
    </source>
</evidence>
<feature type="domain" description="HMA" evidence="2">
    <location>
        <begin position="1"/>
        <end position="65"/>
    </location>
</feature>
<dbReference type="AlphaFoldDB" id="A0A0X8JR89"/>
<evidence type="ECO:0000313" key="4">
    <source>
        <dbReference type="Proteomes" id="UP000063964"/>
    </source>
</evidence>
<dbReference type="STRING" id="888061.AXF15_09840"/>
<dbReference type="KEGG" id="doa:AXF15_09840"/>
<dbReference type="PROSITE" id="PS01047">
    <property type="entry name" value="HMA_1"/>
    <property type="match status" value="1"/>
</dbReference>
<dbReference type="PROSITE" id="PS50846">
    <property type="entry name" value="HMA_2"/>
    <property type="match status" value="1"/>
</dbReference>
<dbReference type="SUPFAM" id="SSF55008">
    <property type="entry name" value="HMA, heavy metal-associated domain"/>
    <property type="match status" value="1"/>
</dbReference>
<evidence type="ECO:0000313" key="3">
    <source>
        <dbReference type="EMBL" id="AMD93371.1"/>
    </source>
</evidence>
<dbReference type="RefSeq" id="WP_066606748.1">
    <property type="nucleotide sequence ID" value="NZ_CP014230.1"/>
</dbReference>
<dbReference type="Proteomes" id="UP000063964">
    <property type="component" value="Chromosome"/>
</dbReference>
<reference evidence="4" key="1">
    <citation type="submission" date="2016-02" db="EMBL/GenBank/DDBJ databases">
        <authorList>
            <person name="Holder M.E."/>
            <person name="Ajami N.J."/>
            <person name="Petrosino J.F."/>
        </authorList>
    </citation>
    <scope>NUCLEOTIDE SEQUENCE [LARGE SCALE GENOMIC DNA]</scope>
    <source>
        <strain evidence="4">DSM 12838</strain>
    </source>
</reference>
<proteinExistence type="predicted"/>
<dbReference type="Pfam" id="PF00403">
    <property type="entry name" value="HMA"/>
    <property type="match status" value="1"/>
</dbReference>
<dbReference type="Gene3D" id="3.30.70.100">
    <property type="match status" value="1"/>
</dbReference>
<dbReference type="GO" id="GO:0046872">
    <property type="term" value="F:metal ion binding"/>
    <property type="evidence" value="ECO:0007669"/>
    <property type="project" value="UniProtKB-KW"/>
</dbReference>
<evidence type="ECO:0000259" key="2">
    <source>
        <dbReference type="PROSITE" id="PS50846"/>
    </source>
</evidence>
<gene>
    <name evidence="3" type="ORF">AXF15_09840</name>
</gene>
<keyword evidence="4" id="KW-1185">Reference proteome</keyword>